<dbReference type="PANTHER" id="PTHR13516:SF3">
    <property type="entry name" value="ALBA DNA_RNA-BINDING PROTEIN"/>
    <property type="match status" value="1"/>
</dbReference>
<dbReference type="Proteomes" id="UP001408789">
    <property type="component" value="Unassembled WGS sequence"/>
</dbReference>
<reference evidence="6 7" key="1">
    <citation type="submission" date="2024-04" db="EMBL/GenBank/DDBJ databases">
        <title>The reference genome of an endangered Asteraceae, Deinandra increscens subsp. villosa, native to the Central Coast of California.</title>
        <authorList>
            <person name="Guilliams M."/>
            <person name="Hasenstab-Lehman K."/>
            <person name="Meyer R."/>
            <person name="Mcevoy S."/>
        </authorList>
    </citation>
    <scope>NUCLEOTIDE SEQUENCE [LARGE SCALE GENOMIC DNA]</scope>
    <source>
        <tissue evidence="6">Leaf</tissue>
    </source>
</reference>
<protein>
    <recommendedName>
        <fullName evidence="5">DNA/RNA-binding protein Alba-like domain-containing protein</fullName>
    </recommendedName>
</protein>
<feature type="region of interest" description="Disordered" evidence="4">
    <location>
        <begin position="199"/>
        <end position="247"/>
    </location>
</feature>
<evidence type="ECO:0000256" key="1">
    <source>
        <dbReference type="ARBA" id="ARBA00004123"/>
    </source>
</evidence>
<dbReference type="FunFam" id="3.30.110.20:FF:000003">
    <property type="entry name" value="DNA/RNA-binding protein Alba 1"/>
    <property type="match status" value="1"/>
</dbReference>
<dbReference type="PANTHER" id="PTHR13516">
    <property type="entry name" value="RIBONUCLEASE P SUBUNIT P25"/>
    <property type="match status" value="1"/>
</dbReference>
<organism evidence="6 7">
    <name type="scientific">Deinandra increscens subsp. villosa</name>
    <dbReference type="NCBI Taxonomy" id="3103831"/>
    <lineage>
        <taxon>Eukaryota</taxon>
        <taxon>Viridiplantae</taxon>
        <taxon>Streptophyta</taxon>
        <taxon>Embryophyta</taxon>
        <taxon>Tracheophyta</taxon>
        <taxon>Spermatophyta</taxon>
        <taxon>Magnoliopsida</taxon>
        <taxon>eudicotyledons</taxon>
        <taxon>Gunneridae</taxon>
        <taxon>Pentapetalae</taxon>
        <taxon>asterids</taxon>
        <taxon>campanulids</taxon>
        <taxon>Asterales</taxon>
        <taxon>Asteraceae</taxon>
        <taxon>Asteroideae</taxon>
        <taxon>Heliantheae alliance</taxon>
        <taxon>Madieae</taxon>
        <taxon>Madiinae</taxon>
        <taxon>Deinandra</taxon>
    </lineage>
</organism>
<keyword evidence="3" id="KW-0539">Nucleus</keyword>
<evidence type="ECO:0000256" key="4">
    <source>
        <dbReference type="SAM" id="MobiDB-lite"/>
    </source>
</evidence>
<feature type="domain" description="DNA/RNA-binding protein Alba-like" evidence="5">
    <location>
        <begin position="78"/>
        <end position="142"/>
    </location>
</feature>
<accession>A0AAP0CLZ1</accession>
<dbReference type="GO" id="GO:0003723">
    <property type="term" value="F:RNA binding"/>
    <property type="evidence" value="ECO:0007669"/>
    <property type="project" value="TreeGrafter"/>
</dbReference>
<feature type="compositionally biased region" description="Gly residues" evidence="4">
    <location>
        <begin position="329"/>
        <end position="365"/>
    </location>
</feature>
<keyword evidence="7" id="KW-1185">Reference proteome</keyword>
<dbReference type="InterPro" id="IPR036882">
    <property type="entry name" value="Alba-like_dom_sf"/>
</dbReference>
<proteinExistence type="inferred from homology"/>
<feature type="compositionally biased region" description="Gly residues" evidence="4">
    <location>
        <begin position="224"/>
        <end position="247"/>
    </location>
</feature>
<evidence type="ECO:0000259" key="5">
    <source>
        <dbReference type="Pfam" id="PF01918"/>
    </source>
</evidence>
<comment type="caution">
    <text evidence="6">The sequence shown here is derived from an EMBL/GenBank/DDBJ whole genome shotgun (WGS) entry which is preliminary data.</text>
</comment>
<evidence type="ECO:0000256" key="2">
    <source>
        <dbReference type="ARBA" id="ARBA00008018"/>
    </source>
</evidence>
<dbReference type="Gene3D" id="3.30.110.20">
    <property type="entry name" value="Alba-like domain"/>
    <property type="match status" value="1"/>
</dbReference>
<evidence type="ECO:0000313" key="7">
    <source>
        <dbReference type="Proteomes" id="UP001408789"/>
    </source>
</evidence>
<comment type="similarity">
    <text evidence="2">Belongs to the histone-like Alba family.</text>
</comment>
<sequence>MNIERWRVFIWGFGTRWFVGDLSPPTPGLLRSSVIVFISLTLHKKEGFRANFLSRVLIAMDRYTKVEQKKPDIPMNENEMRITSQGLVRNYISYATTLLQERRGKEIVLKAMGQAISKTVAIAEIIKRNIPRLHQDTNISSVSITDVWEPIEEGLLPVEMTRQVSMISITLSTKELNKNSPGYQAPLYVENSKPQYNNYQRQQPRQTQNSYNEEPYGRNYHGNTGRGQGGGVRGGRGRGWNRGGGYGNDGYGSYQGGDGYRNYQGGNGYGNNYYQGGRGLGNYRGGRGYGNFQGGGEYGNYQGGREYGNYQGGREYGNYQDNNGYSNRGRGGGRGGNGGYRGGGYMRGGSNGRSGRFNGRGGRGRMAGAEY</sequence>
<name>A0AAP0CLZ1_9ASTR</name>
<dbReference type="GO" id="GO:0005634">
    <property type="term" value="C:nucleus"/>
    <property type="evidence" value="ECO:0007669"/>
    <property type="project" value="UniProtKB-SubCell"/>
</dbReference>
<dbReference type="SUPFAM" id="SSF82704">
    <property type="entry name" value="AlbA-like"/>
    <property type="match status" value="1"/>
</dbReference>
<dbReference type="EMBL" id="JBCNJP010000025">
    <property type="protein sequence ID" value="KAK9055659.1"/>
    <property type="molecule type" value="Genomic_DNA"/>
</dbReference>
<feature type="region of interest" description="Disordered" evidence="4">
    <location>
        <begin position="327"/>
        <end position="371"/>
    </location>
</feature>
<dbReference type="InterPro" id="IPR051958">
    <property type="entry name" value="Alba-like_NAB"/>
</dbReference>
<dbReference type="InterPro" id="IPR002775">
    <property type="entry name" value="DNA/RNA-bd_Alba-like"/>
</dbReference>
<gene>
    <name evidence="6" type="ORF">SSX86_026744</name>
</gene>
<evidence type="ECO:0000256" key="3">
    <source>
        <dbReference type="ARBA" id="ARBA00023242"/>
    </source>
</evidence>
<evidence type="ECO:0000313" key="6">
    <source>
        <dbReference type="EMBL" id="KAK9055659.1"/>
    </source>
</evidence>
<dbReference type="AlphaFoldDB" id="A0AAP0CLZ1"/>
<dbReference type="Pfam" id="PF01918">
    <property type="entry name" value="Alba"/>
    <property type="match status" value="1"/>
</dbReference>
<comment type="subcellular location">
    <subcellularLocation>
        <location evidence="1">Nucleus</location>
    </subcellularLocation>
</comment>